<dbReference type="SUPFAM" id="SSF55347">
    <property type="entry name" value="Glyceraldehyde-3-phosphate dehydrogenase-like, C-terminal domain"/>
    <property type="match status" value="1"/>
</dbReference>
<evidence type="ECO:0000256" key="6">
    <source>
        <dbReference type="ARBA" id="ARBA00022605"/>
    </source>
</evidence>
<comment type="catalytic activity">
    <reaction evidence="11">
        <text>L-homoserine + NADP(+) = L-aspartate 4-semialdehyde + NADPH + H(+)</text>
        <dbReference type="Rhea" id="RHEA:15761"/>
        <dbReference type="ChEBI" id="CHEBI:15378"/>
        <dbReference type="ChEBI" id="CHEBI:57476"/>
        <dbReference type="ChEBI" id="CHEBI:57783"/>
        <dbReference type="ChEBI" id="CHEBI:58349"/>
        <dbReference type="ChEBI" id="CHEBI:537519"/>
        <dbReference type="EC" id="1.1.1.3"/>
    </reaction>
    <physiologicalReaction direction="right-to-left" evidence="11">
        <dbReference type="Rhea" id="RHEA:15763"/>
    </physiologicalReaction>
</comment>
<evidence type="ECO:0000256" key="5">
    <source>
        <dbReference type="ARBA" id="ARBA00013376"/>
    </source>
</evidence>
<dbReference type="InterPro" id="IPR036291">
    <property type="entry name" value="NAD(P)-bd_dom_sf"/>
</dbReference>
<comment type="pathway">
    <text evidence="2 15">Amino-acid biosynthesis; L-methionine biosynthesis via de novo pathway; L-homoserine from L-aspartate: step 3/3.</text>
</comment>
<proteinExistence type="inferred from homology"/>
<evidence type="ECO:0000256" key="8">
    <source>
        <dbReference type="ARBA" id="ARBA00023002"/>
    </source>
</evidence>
<keyword evidence="9" id="KW-0915">Sodium</keyword>
<dbReference type="Pfam" id="PF00742">
    <property type="entry name" value="Homoserine_dh"/>
    <property type="match status" value="1"/>
</dbReference>
<comment type="caution">
    <text evidence="19">The sequence shown here is derived from an EMBL/GenBank/DDBJ whole genome shotgun (WGS) entry which is preliminary data.</text>
</comment>
<evidence type="ECO:0000256" key="9">
    <source>
        <dbReference type="ARBA" id="ARBA00023053"/>
    </source>
</evidence>
<evidence type="ECO:0000256" key="13">
    <source>
        <dbReference type="PIRSR" id="PIRSR036497-1"/>
    </source>
</evidence>
<evidence type="ECO:0000256" key="11">
    <source>
        <dbReference type="ARBA" id="ARBA00048841"/>
    </source>
</evidence>
<dbReference type="Proteomes" id="UP000242705">
    <property type="component" value="Unassembled WGS sequence"/>
</dbReference>
<evidence type="ECO:0000256" key="3">
    <source>
        <dbReference type="ARBA" id="ARBA00006753"/>
    </source>
</evidence>
<dbReference type="GO" id="GO:0050661">
    <property type="term" value="F:NADP binding"/>
    <property type="evidence" value="ECO:0007669"/>
    <property type="project" value="InterPro"/>
</dbReference>
<dbReference type="PROSITE" id="PS01042">
    <property type="entry name" value="HOMOSER_DHGENASE"/>
    <property type="match status" value="1"/>
</dbReference>
<gene>
    <name evidence="19" type="ORF">C7B47_09510</name>
</gene>
<dbReference type="NCBIfam" id="NF004976">
    <property type="entry name" value="PRK06349.1"/>
    <property type="match status" value="1"/>
</dbReference>
<dbReference type="SUPFAM" id="SSF51735">
    <property type="entry name" value="NAD(P)-binding Rossmann-fold domains"/>
    <property type="match status" value="1"/>
</dbReference>
<evidence type="ECO:0000313" key="19">
    <source>
        <dbReference type="EMBL" id="PSR26962.1"/>
    </source>
</evidence>
<keyword evidence="10 12" id="KW-0486">Methionine biosynthesis</keyword>
<dbReference type="EC" id="1.1.1.3" evidence="4 12"/>
<feature type="binding site" evidence="14">
    <location>
        <position position="92"/>
    </location>
    <ligand>
        <name>NADPH</name>
        <dbReference type="ChEBI" id="CHEBI:57783"/>
    </ligand>
</feature>
<keyword evidence="7 12" id="KW-0791">Threonine biosynthesis</keyword>
<dbReference type="UniPathway" id="UPA00051">
    <property type="reaction ID" value="UER00465"/>
</dbReference>
<evidence type="ECO:0000256" key="16">
    <source>
        <dbReference type="RuleBase" id="RU004171"/>
    </source>
</evidence>
<dbReference type="UniPathway" id="UPA00050">
    <property type="reaction ID" value="UER00063"/>
</dbReference>
<organism evidence="19 20">
    <name type="scientific">Sulfobacillus thermosulfidooxidans</name>
    <dbReference type="NCBI Taxonomy" id="28034"/>
    <lineage>
        <taxon>Bacteria</taxon>
        <taxon>Bacillati</taxon>
        <taxon>Bacillota</taxon>
        <taxon>Clostridia</taxon>
        <taxon>Eubacteriales</taxon>
        <taxon>Clostridiales Family XVII. Incertae Sedis</taxon>
        <taxon>Sulfobacillus</taxon>
    </lineage>
</organism>
<dbReference type="GO" id="GO:0004412">
    <property type="term" value="F:homoserine dehydrogenase activity"/>
    <property type="evidence" value="ECO:0007669"/>
    <property type="project" value="UniProtKB-EC"/>
</dbReference>
<accession>A0A2T2WXL0</accession>
<keyword evidence="6 12" id="KW-0028">Amino-acid biosynthesis</keyword>
<dbReference type="Pfam" id="PF03447">
    <property type="entry name" value="NAD_binding_3"/>
    <property type="match status" value="1"/>
</dbReference>
<evidence type="ECO:0000256" key="4">
    <source>
        <dbReference type="ARBA" id="ARBA00013213"/>
    </source>
</evidence>
<dbReference type="InterPro" id="IPR019811">
    <property type="entry name" value="HDH_CS"/>
</dbReference>
<evidence type="ECO:0000256" key="7">
    <source>
        <dbReference type="ARBA" id="ARBA00022697"/>
    </source>
</evidence>
<evidence type="ECO:0000256" key="15">
    <source>
        <dbReference type="RuleBase" id="RU000579"/>
    </source>
</evidence>
<reference evidence="19 20" key="1">
    <citation type="journal article" date="2014" name="BMC Genomics">
        <title>Comparison of environmental and isolate Sulfobacillus genomes reveals diverse carbon, sulfur, nitrogen, and hydrogen metabolisms.</title>
        <authorList>
            <person name="Justice N.B."/>
            <person name="Norman A."/>
            <person name="Brown C.T."/>
            <person name="Singh A."/>
            <person name="Thomas B.C."/>
            <person name="Banfield J.F."/>
        </authorList>
    </citation>
    <scope>NUCLEOTIDE SEQUENCE [LARGE SCALE GENOMIC DNA]</scope>
    <source>
        <strain evidence="19">AMDSBA5</strain>
    </source>
</reference>
<feature type="active site" description="Proton donor" evidence="13">
    <location>
        <position position="191"/>
    </location>
</feature>
<evidence type="ECO:0000256" key="14">
    <source>
        <dbReference type="PIRSR" id="PIRSR036497-2"/>
    </source>
</evidence>
<keyword evidence="12 14" id="KW-0521">NADP</keyword>
<dbReference type="Gene3D" id="3.40.50.720">
    <property type="entry name" value="NAD(P)-binding Rossmann-like Domain"/>
    <property type="match status" value="1"/>
</dbReference>
<comment type="pathway">
    <text evidence="1 15">Amino-acid biosynthesis; L-threonine biosynthesis; L-threonine from L-aspartate: step 3/5.</text>
</comment>
<dbReference type="InterPro" id="IPR001342">
    <property type="entry name" value="HDH_cat"/>
</dbReference>
<feature type="binding site" evidence="14">
    <location>
        <position position="176"/>
    </location>
    <ligand>
        <name>L-homoserine</name>
        <dbReference type="ChEBI" id="CHEBI:57476"/>
    </ligand>
</feature>
<evidence type="ECO:0000256" key="1">
    <source>
        <dbReference type="ARBA" id="ARBA00005056"/>
    </source>
</evidence>
<dbReference type="EMBL" id="PXYX01000017">
    <property type="protein sequence ID" value="PSR26962.1"/>
    <property type="molecule type" value="Genomic_DNA"/>
</dbReference>
<feature type="domain" description="Aspartate/homoserine dehydrogenase NAD-binding" evidence="18">
    <location>
        <begin position="10"/>
        <end position="116"/>
    </location>
</feature>
<name>A0A2T2WXL0_SULTH</name>
<dbReference type="PANTHER" id="PTHR43331:SF1">
    <property type="entry name" value="HOMOSERINE DEHYDROGENASE"/>
    <property type="match status" value="1"/>
</dbReference>
<dbReference type="Gene3D" id="3.30.360.10">
    <property type="entry name" value="Dihydrodipicolinate Reductase, domain 2"/>
    <property type="match status" value="1"/>
</dbReference>
<dbReference type="PANTHER" id="PTHR43331">
    <property type="entry name" value="HOMOSERINE DEHYDROGENASE"/>
    <property type="match status" value="1"/>
</dbReference>
<comment type="similarity">
    <text evidence="3 12 16">Belongs to the homoserine dehydrogenase family.</text>
</comment>
<dbReference type="GO" id="GO:0009088">
    <property type="term" value="P:threonine biosynthetic process"/>
    <property type="evidence" value="ECO:0007669"/>
    <property type="project" value="UniProtKB-UniPathway"/>
</dbReference>
<sequence>MKTTHIGLLGLGTVGKGVVEALSHQNTVVIDKVLVRDVTHHHSNLPLTTDIHEILDNPDIDIVVEVMGGVDPAYEYLATALQKGKSVVTANKEVVARFGPELMAMARQHRQGFLFEASVGGGMPILDALTWHLNTTPIHAVEGVVNGTTNFILDQMEQGMDYQAALQRAQALGFAEQDPSADVDGWDSARKLSILAGLAFHSWIDAENGYVEGITQVRAAHLHRLKEMGFGVRLVARAERHPSSIGFVVAPTVYPLGHRYLKLAGSQNAIGIFSDAGTTWIEGPGAGGLATATSIVSDIQRIRFSVPDRDPIQFESLPVENINDAYLIFAEDPERPLPVIAEALKSGPGYLILPYELPHEEGFVQYRYRAK</sequence>
<evidence type="ECO:0000256" key="12">
    <source>
        <dbReference type="PIRNR" id="PIRNR036497"/>
    </source>
</evidence>
<dbReference type="FunFam" id="3.30.360.10:FF:000005">
    <property type="entry name" value="Homoserine dehydrogenase"/>
    <property type="match status" value="1"/>
</dbReference>
<protein>
    <recommendedName>
        <fullName evidence="5 12">Homoserine dehydrogenase</fullName>
        <shortName evidence="12">HDH</shortName>
        <ecNumber evidence="4 12">1.1.1.3</ecNumber>
    </recommendedName>
</protein>
<evidence type="ECO:0000313" key="20">
    <source>
        <dbReference type="Proteomes" id="UP000242705"/>
    </source>
</evidence>
<evidence type="ECO:0000259" key="18">
    <source>
        <dbReference type="Pfam" id="PF03447"/>
    </source>
</evidence>
<evidence type="ECO:0000256" key="10">
    <source>
        <dbReference type="ARBA" id="ARBA00023167"/>
    </source>
</evidence>
<evidence type="ECO:0000256" key="2">
    <source>
        <dbReference type="ARBA" id="ARBA00005062"/>
    </source>
</evidence>
<dbReference type="InterPro" id="IPR005106">
    <property type="entry name" value="Asp/hSer_DH_NAD-bd"/>
</dbReference>
<keyword evidence="8 12" id="KW-0560">Oxidoreductase</keyword>
<evidence type="ECO:0000259" key="17">
    <source>
        <dbReference type="Pfam" id="PF00742"/>
    </source>
</evidence>
<dbReference type="AlphaFoldDB" id="A0A2T2WXL0"/>
<dbReference type="GO" id="GO:0009086">
    <property type="term" value="P:methionine biosynthetic process"/>
    <property type="evidence" value="ECO:0007669"/>
    <property type="project" value="UniProtKB-KW"/>
</dbReference>
<dbReference type="PIRSF" id="PIRSF036497">
    <property type="entry name" value="HDH_short"/>
    <property type="match status" value="1"/>
</dbReference>
<feature type="binding site" evidence="14">
    <location>
        <begin position="10"/>
        <end position="15"/>
    </location>
    <ligand>
        <name>NADP(+)</name>
        <dbReference type="ChEBI" id="CHEBI:58349"/>
    </ligand>
</feature>
<dbReference type="InterPro" id="IPR022697">
    <property type="entry name" value="HDH_short"/>
</dbReference>
<feature type="domain" description="Homoserine dehydrogenase catalytic" evidence="17">
    <location>
        <begin position="124"/>
        <end position="299"/>
    </location>
</feature>